<dbReference type="PIRSF" id="PIRSF006113">
    <property type="entry name" value="PTP_synth"/>
    <property type="match status" value="1"/>
</dbReference>
<keyword evidence="5 8" id="KW-0862">Zinc</keyword>
<evidence type="ECO:0000256" key="3">
    <source>
        <dbReference type="ARBA" id="ARBA00018141"/>
    </source>
</evidence>
<dbReference type="RefSeq" id="WP_196610453.1">
    <property type="nucleotide sequence ID" value="NZ_VRYY01000639.1"/>
</dbReference>
<evidence type="ECO:0000256" key="4">
    <source>
        <dbReference type="ARBA" id="ARBA00022723"/>
    </source>
</evidence>
<proteinExistence type="inferred from homology"/>
<keyword evidence="10" id="KW-1185">Reference proteome</keyword>
<comment type="similarity">
    <text evidence="2 8">Belongs to the PTPS family. QueD subfamily.</text>
</comment>
<comment type="catalytic activity">
    <reaction evidence="7 8">
        <text>7,8-dihydroneopterin 3'-triphosphate + H2O = 6-carboxy-5,6,7,8-tetrahydropterin + triphosphate + acetaldehyde + 2 H(+)</text>
        <dbReference type="Rhea" id="RHEA:27966"/>
        <dbReference type="ChEBI" id="CHEBI:15343"/>
        <dbReference type="ChEBI" id="CHEBI:15377"/>
        <dbReference type="ChEBI" id="CHEBI:15378"/>
        <dbReference type="ChEBI" id="CHEBI:18036"/>
        <dbReference type="ChEBI" id="CHEBI:58462"/>
        <dbReference type="ChEBI" id="CHEBI:61032"/>
        <dbReference type="EC" id="4.1.2.50"/>
    </reaction>
</comment>
<gene>
    <name evidence="9" type="primary">queD</name>
    <name evidence="9" type="ORF">FVW20_16565</name>
</gene>
<evidence type="ECO:0000256" key="5">
    <source>
        <dbReference type="ARBA" id="ARBA00022833"/>
    </source>
</evidence>
<dbReference type="EMBL" id="VRYY01000639">
    <property type="protein sequence ID" value="MBG3878573.1"/>
    <property type="molecule type" value="Genomic_DNA"/>
</dbReference>
<comment type="cofactor">
    <cofactor evidence="8">
        <name>Zn(2+)</name>
        <dbReference type="ChEBI" id="CHEBI:29105"/>
    </cofactor>
    <text evidence="8">Binds 1 zinc ion per subunit.</text>
</comment>
<comment type="caution">
    <text evidence="9">The sequence shown here is derived from an EMBL/GenBank/DDBJ whole genome shotgun (WGS) entry which is preliminary data.</text>
</comment>
<protein>
    <recommendedName>
        <fullName evidence="3 8">6-carboxy-5,6,7,8-tetrahydropterin synthase</fullName>
        <ecNumber evidence="8">4.-.-.-</ecNumber>
    </recommendedName>
</protein>
<accession>A0ABS0J7Y7</accession>
<keyword evidence="4 8" id="KW-0479">Metal-binding</keyword>
<evidence type="ECO:0000313" key="10">
    <source>
        <dbReference type="Proteomes" id="UP001194469"/>
    </source>
</evidence>
<evidence type="ECO:0000256" key="2">
    <source>
        <dbReference type="ARBA" id="ARBA00008900"/>
    </source>
</evidence>
<dbReference type="PANTHER" id="PTHR12589:SF7">
    <property type="entry name" value="6-PYRUVOYL TETRAHYDROBIOPTERIN SYNTHASE"/>
    <property type="match status" value="1"/>
</dbReference>
<keyword evidence="8" id="KW-0671">Queuosine biosynthesis</keyword>
<sequence length="122" mass="13413">MDIFVTLTFDAAHRLPCVPQGHKCGNLHGHTFTVEVHARGPVGGDTGWVMDFGDLKRLAKPVLDRLDHAYLNDIPGLENPTSECIARWLWRELKPALPQLCRLVVRESPTSGAVYEGDGGIA</sequence>
<dbReference type="Pfam" id="PF01242">
    <property type="entry name" value="PTPS"/>
    <property type="match status" value="1"/>
</dbReference>
<reference evidence="9 10" key="1">
    <citation type="submission" date="2019-08" db="EMBL/GenBank/DDBJ databases">
        <authorList>
            <person name="Luo N."/>
        </authorList>
    </citation>
    <scope>NUCLEOTIDE SEQUENCE [LARGE SCALE GENOMIC DNA]</scope>
    <source>
        <strain evidence="9 10">NCIMB 9442</strain>
    </source>
</reference>
<keyword evidence="6 8" id="KW-0456">Lyase</keyword>
<dbReference type="InterPro" id="IPR038418">
    <property type="entry name" value="6-PTP_synth/QueD_sf"/>
</dbReference>
<dbReference type="Gene3D" id="3.30.479.10">
    <property type="entry name" value="6-pyruvoyl tetrahydropterin synthase/QueD"/>
    <property type="match status" value="1"/>
</dbReference>
<evidence type="ECO:0000256" key="7">
    <source>
        <dbReference type="ARBA" id="ARBA00048807"/>
    </source>
</evidence>
<dbReference type="Proteomes" id="UP001194469">
    <property type="component" value="Unassembled WGS sequence"/>
</dbReference>
<evidence type="ECO:0000256" key="8">
    <source>
        <dbReference type="PIRNR" id="PIRNR006113"/>
    </source>
</evidence>
<dbReference type="EC" id="4.-.-.-" evidence="8"/>
<comment type="pathway">
    <text evidence="1 8">Purine metabolism; 7-cyano-7-deazaguanine biosynthesis.</text>
</comment>
<evidence type="ECO:0000313" key="9">
    <source>
        <dbReference type="EMBL" id="MBG3878573.1"/>
    </source>
</evidence>
<dbReference type="PANTHER" id="PTHR12589">
    <property type="entry name" value="PYRUVOYL TETRAHYDROBIOPTERIN SYNTHASE"/>
    <property type="match status" value="1"/>
</dbReference>
<dbReference type="NCBIfam" id="TIGR03367">
    <property type="entry name" value="queuosine_QueD"/>
    <property type="match status" value="1"/>
</dbReference>
<organism evidence="9 10">
    <name type="scientific">Nitratidesulfovibrio oxamicus</name>
    <dbReference type="NCBI Taxonomy" id="32016"/>
    <lineage>
        <taxon>Bacteria</taxon>
        <taxon>Pseudomonadati</taxon>
        <taxon>Thermodesulfobacteriota</taxon>
        <taxon>Desulfovibrionia</taxon>
        <taxon>Desulfovibrionales</taxon>
        <taxon>Desulfovibrionaceae</taxon>
        <taxon>Nitratidesulfovibrio</taxon>
    </lineage>
</organism>
<evidence type="ECO:0000256" key="6">
    <source>
        <dbReference type="ARBA" id="ARBA00023239"/>
    </source>
</evidence>
<dbReference type="InterPro" id="IPR007115">
    <property type="entry name" value="6-PTP_synth/QueD"/>
</dbReference>
<evidence type="ECO:0000256" key="1">
    <source>
        <dbReference type="ARBA" id="ARBA00005061"/>
    </source>
</evidence>
<dbReference type="SUPFAM" id="SSF55620">
    <property type="entry name" value="Tetrahydrobiopterin biosynthesis enzymes-like"/>
    <property type="match status" value="1"/>
</dbReference>
<name>A0ABS0J7Y7_9BACT</name>